<dbReference type="Pfam" id="PF25467">
    <property type="entry name" value="NOL9_C"/>
    <property type="match status" value="1"/>
</dbReference>
<evidence type="ECO:0000256" key="6">
    <source>
        <dbReference type="ARBA" id="ARBA00022777"/>
    </source>
</evidence>
<evidence type="ECO:0008006" key="14">
    <source>
        <dbReference type="Google" id="ProtNLM"/>
    </source>
</evidence>
<evidence type="ECO:0000259" key="11">
    <source>
        <dbReference type="Pfam" id="PF25467"/>
    </source>
</evidence>
<name>A0ABD3MR80_9STRA</name>
<dbReference type="PANTHER" id="PTHR12755:SF3">
    <property type="entry name" value="POLYNUCLEOTIDE 5'-HYDROXYL-KINASE NOL9"/>
    <property type="match status" value="1"/>
</dbReference>
<dbReference type="EMBL" id="JALLBG020000087">
    <property type="protein sequence ID" value="KAL3766288.1"/>
    <property type="molecule type" value="Genomic_DNA"/>
</dbReference>
<comment type="caution">
    <text evidence="12">The sequence shown here is derived from an EMBL/GenBank/DDBJ whole genome shotgun (WGS) entry which is preliminary data.</text>
</comment>
<organism evidence="12 13">
    <name type="scientific">Discostella pseudostelligera</name>
    <dbReference type="NCBI Taxonomy" id="259834"/>
    <lineage>
        <taxon>Eukaryota</taxon>
        <taxon>Sar</taxon>
        <taxon>Stramenopiles</taxon>
        <taxon>Ochrophyta</taxon>
        <taxon>Bacillariophyta</taxon>
        <taxon>Coscinodiscophyceae</taxon>
        <taxon>Thalassiosirophycidae</taxon>
        <taxon>Stephanodiscales</taxon>
        <taxon>Stephanodiscaceae</taxon>
        <taxon>Discostella</taxon>
    </lineage>
</organism>
<dbReference type="InterPro" id="IPR045116">
    <property type="entry name" value="Clp1/Grc3"/>
</dbReference>
<feature type="compositionally biased region" description="Acidic residues" evidence="9">
    <location>
        <begin position="182"/>
        <end position="191"/>
    </location>
</feature>
<evidence type="ECO:0000313" key="13">
    <source>
        <dbReference type="Proteomes" id="UP001530293"/>
    </source>
</evidence>
<dbReference type="InterPro" id="IPR027417">
    <property type="entry name" value="P-loop_NTPase"/>
</dbReference>
<keyword evidence="3" id="KW-0698">rRNA processing</keyword>
<comment type="subcellular location">
    <subcellularLocation>
        <location evidence="1">Nucleus</location>
        <location evidence="1">Nucleolus</location>
    </subcellularLocation>
</comment>
<keyword evidence="4" id="KW-0808">Transferase</keyword>
<feature type="region of interest" description="Disordered" evidence="9">
    <location>
        <begin position="103"/>
        <end position="195"/>
    </location>
</feature>
<evidence type="ECO:0000256" key="8">
    <source>
        <dbReference type="ARBA" id="ARBA00023242"/>
    </source>
</evidence>
<dbReference type="InterPro" id="IPR057570">
    <property type="entry name" value="NOL9_C"/>
</dbReference>
<dbReference type="Pfam" id="PF16575">
    <property type="entry name" value="CLP1_P"/>
    <property type="match status" value="1"/>
</dbReference>
<accession>A0ABD3MR80</accession>
<evidence type="ECO:0000256" key="9">
    <source>
        <dbReference type="SAM" id="MobiDB-lite"/>
    </source>
</evidence>
<evidence type="ECO:0000313" key="12">
    <source>
        <dbReference type="EMBL" id="KAL3766288.1"/>
    </source>
</evidence>
<proteinExistence type="inferred from homology"/>
<dbReference type="GO" id="GO:0006364">
    <property type="term" value="P:rRNA processing"/>
    <property type="evidence" value="ECO:0007669"/>
    <property type="project" value="UniProtKB-KW"/>
</dbReference>
<sequence length="890" mass="96015">MVRGGVQPGDEVPTPMPAVQVVTIPTSSSRLGLLRCPNATSLGWGSRQSGNIDGTTDADVADAQAVGCENLLADSSEATAGSAIPIVKAIDEIAVSVTAEVSTLKPSDAKSSSTLANNVQSSTGKINKSQTKSCHDASKSDAALVTSVVGQSPRKRSRTSISGASHHSNDGNSSRDVSDGVELVDESEDVVPEQSAAIAHKPPKLSVTLDYEQRVDGISGGGCQILTITYHAHDDVHETTTVVGAISGRAKIELLPPQPQTTDDMQRDSSSFEEVKQTTMLSLDIFGYRMSPQELSCNHHIIVHRPNWMNSLPISVVHRSSSDNDAERTTPPSILRVRIQSMADDESENDGCASSNGESCYYSAYAQPSYEIRILQPNAIYPGNYTAAGSGVCTVLETWKQTLDKIIKGVKNDDYLDTNGDSSTGEEDNDNILEKNDNRIFLCGAKGVGKSNLLRYSTNRLLTASQPTSPTKHMISRVAILDIDCGQAELSPPGLLSLTIVSKPLLSEPPVHMICGGSCDHYGRKVDDQYNNIDGEGSAAHEAAYFFGNVTSKADPDTYIQMVSQLMQRYRRVVKELGCNIPLLTNTDGWVKGLGYEILCGIIGAINPGHVVQIMGNTKAKSFDMSAHHQYGSIASDHDQCQHNSRSIHILQSFDESIFSTEDDRCRRRSVDSRSSTGTTLATASDHRVHRLCAYFLGGYNQMVSQRSFIAGEDETISFHKEKGLHDPNNIIGLTLSSMPPYAVPFHSVRIYPPSGLLDGIAELRPLWGVQGDKTCNDVLDSLNGSIVGLCCMPDAIDLPLSSCNVGTGVPILNCVGLGIVRSIDYTRRLFFVLTPVHPRLLTSVTSLVGGQINLPLECMYRGVHSDSFPYMTCCHQIISSNLGMDSCKK</sequence>
<keyword evidence="8" id="KW-0539">Nucleus</keyword>
<reference evidence="12 13" key="1">
    <citation type="submission" date="2024-10" db="EMBL/GenBank/DDBJ databases">
        <title>Updated reference genomes for cyclostephanoid diatoms.</title>
        <authorList>
            <person name="Roberts W.R."/>
            <person name="Alverson A.J."/>
        </authorList>
    </citation>
    <scope>NUCLEOTIDE SEQUENCE [LARGE SCALE GENOMIC DNA]</scope>
    <source>
        <strain evidence="12 13">AJA232-27</strain>
    </source>
</reference>
<feature type="domain" description="Clp1 P-loop" evidence="10">
    <location>
        <begin position="444"/>
        <end position="616"/>
    </location>
</feature>
<dbReference type="GO" id="GO:0005730">
    <property type="term" value="C:nucleolus"/>
    <property type="evidence" value="ECO:0007669"/>
    <property type="project" value="UniProtKB-SubCell"/>
</dbReference>
<dbReference type="InterPro" id="IPR032319">
    <property type="entry name" value="CLP1_P"/>
</dbReference>
<dbReference type="GO" id="GO:0016301">
    <property type="term" value="F:kinase activity"/>
    <property type="evidence" value="ECO:0007669"/>
    <property type="project" value="UniProtKB-KW"/>
</dbReference>
<dbReference type="PANTHER" id="PTHR12755">
    <property type="entry name" value="CLEAVAGE/POLYADENYLATION FACTOR IA SUBUNIT CLP1P"/>
    <property type="match status" value="1"/>
</dbReference>
<dbReference type="Gene3D" id="3.40.50.300">
    <property type="entry name" value="P-loop containing nucleotide triphosphate hydrolases"/>
    <property type="match status" value="1"/>
</dbReference>
<evidence type="ECO:0000256" key="5">
    <source>
        <dbReference type="ARBA" id="ARBA00022741"/>
    </source>
</evidence>
<evidence type="ECO:0000256" key="2">
    <source>
        <dbReference type="ARBA" id="ARBA00011003"/>
    </source>
</evidence>
<dbReference type="GO" id="GO:0005524">
    <property type="term" value="F:ATP binding"/>
    <property type="evidence" value="ECO:0007669"/>
    <property type="project" value="UniProtKB-KW"/>
</dbReference>
<protein>
    <recommendedName>
        <fullName evidence="14">Polynucleotide 5'-hydroxyl-kinase NOL9</fullName>
    </recommendedName>
</protein>
<feature type="compositionally biased region" description="Polar residues" evidence="9">
    <location>
        <begin position="159"/>
        <end position="175"/>
    </location>
</feature>
<comment type="similarity">
    <text evidence="2">Belongs to the Clp1 family. NOL9/GRC3 subfamily.</text>
</comment>
<dbReference type="AlphaFoldDB" id="A0ABD3MR80"/>
<feature type="domain" description="NOL9 C-terminal" evidence="11">
    <location>
        <begin position="775"/>
        <end position="856"/>
    </location>
</feature>
<evidence type="ECO:0000256" key="3">
    <source>
        <dbReference type="ARBA" id="ARBA00022552"/>
    </source>
</evidence>
<keyword evidence="7" id="KW-0067">ATP-binding</keyword>
<evidence type="ECO:0000259" key="10">
    <source>
        <dbReference type="Pfam" id="PF16575"/>
    </source>
</evidence>
<dbReference type="Proteomes" id="UP001530293">
    <property type="component" value="Unassembled WGS sequence"/>
</dbReference>
<keyword evidence="13" id="KW-1185">Reference proteome</keyword>
<evidence type="ECO:0000256" key="4">
    <source>
        <dbReference type="ARBA" id="ARBA00022679"/>
    </source>
</evidence>
<evidence type="ECO:0000256" key="1">
    <source>
        <dbReference type="ARBA" id="ARBA00004604"/>
    </source>
</evidence>
<gene>
    <name evidence="12" type="ORF">ACHAWU_005680</name>
</gene>
<keyword evidence="5" id="KW-0547">Nucleotide-binding</keyword>
<evidence type="ECO:0000256" key="7">
    <source>
        <dbReference type="ARBA" id="ARBA00022840"/>
    </source>
</evidence>
<keyword evidence="6" id="KW-0418">Kinase</keyword>
<feature type="compositionally biased region" description="Polar residues" evidence="9">
    <location>
        <begin position="103"/>
        <end position="132"/>
    </location>
</feature>